<dbReference type="InterPro" id="IPR038559">
    <property type="entry name" value="XkdN-like_sf"/>
</dbReference>
<evidence type="ECO:0000313" key="2">
    <source>
        <dbReference type="Proteomes" id="UP000180254"/>
    </source>
</evidence>
<dbReference type="OrthoDB" id="1807498at2"/>
<keyword evidence="2" id="KW-1185">Reference proteome</keyword>
<organism evidence="1 2">
    <name type="scientific">Andreesenia angusta</name>
    <dbReference type="NCBI Taxonomy" id="39480"/>
    <lineage>
        <taxon>Bacteria</taxon>
        <taxon>Bacillati</taxon>
        <taxon>Bacillota</taxon>
        <taxon>Tissierellia</taxon>
        <taxon>Tissierellales</taxon>
        <taxon>Gottschalkiaceae</taxon>
        <taxon>Andreesenia</taxon>
    </lineage>
</organism>
<reference evidence="1 2" key="1">
    <citation type="submission" date="2016-09" db="EMBL/GenBank/DDBJ databases">
        <title>Genome sequence of Eubacterium angustum.</title>
        <authorList>
            <person name="Poehlein A."/>
            <person name="Daniel R."/>
        </authorList>
    </citation>
    <scope>NUCLEOTIDE SEQUENCE [LARGE SCALE GENOMIC DNA]</scope>
    <source>
        <strain evidence="1 2">DSM 1989</strain>
    </source>
</reference>
<comment type="caution">
    <text evidence="1">The sequence shown here is derived from an EMBL/GenBank/DDBJ whole genome shotgun (WGS) entry which is preliminary data.</text>
</comment>
<protein>
    <submittedName>
        <fullName evidence="1">Phage XkdN-like protein</fullName>
    </submittedName>
</protein>
<dbReference type="EMBL" id="MKIE01000004">
    <property type="protein sequence ID" value="OHW62168.1"/>
    <property type="molecule type" value="Genomic_DNA"/>
</dbReference>
<gene>
    <name evidence="1" type="ORF">EUAN_12370</name>
</gene>
<dbReference type="Gene3D" id="3.30.2220.30">
    <property type="match status" value="1"/>
</dbReference>
<name>A0A1S1V6C1_9FIRM</name>
<accession>A0A1S1V6C1</accession>
<dbReference type="STRING" id="39480.EUAN_12370"/>
<evidence type="ECO:0000313" key="1">
    <source>
        <dbReference type="EMBL" id="OHW62168.1"/>
    </source>
</evidence>
<sequence length="132" mass="14678">MDKNLQTELNKRSVLSAKDLIAKKGLIEKKKTKNISIEVSELGVMIFKTPTTEDLMDANEYSGRAQDFLVFNCSVEPNLRNQELQEAFGVATPIEIVRELLLPGEIHNIAELLSSSAGFNDESAKLVNDIKN</sequence>
<dbReference type="RefSeq" id="WP_071062758.1">
    <property type="nucleotide sequence ID" value="NZ_MKIE01000004.1"/>
</dbReference>
<dbReference type="Pfam" id="PF08890">
    <property type="entry name" value="Phage_TAC_5"/>
    <property type="match status" value="1"/>
</dbReference>
<dbReference type="AlphaFoldDB" id="A0A1S1V6C1"/>
<dbReference type="Proteomes" id="UP000180254">
    <property type="component" value="Unassembled WGS sequence"/>
</dbReference>
<dbReference type="InterPro" id="IPR014986">
    <property type="entry name" value="XkdN-like"/>
</dbReference>
<proteinExistence type="predicted"/>